<evidence type="ECO:0000256" key="1">
    <source>
        <dbReference type="ARBA" id="ARBA00004496"/>
    </source>
</evidence>
<dbReference type="Gene3D" id="3.40.50.300">
    <property type="entry name" value="P-loop containing nucleotide triphosphate hydrolases"/>
    <property type="match status" value="1"/>
</dbReference>
<dbReference type="Pfam" id="PF09107">
    <property type="entry name" value="WHD_3rd_SelB"/>
    <property type="match status" value="1"/>
</dbReference>
<dbReference type="SUPFAM" id="SSF50465">
    <property type="entry name" value="EF-Tu/eEF-1alpha/eIF2-gamma C-terminal domain"/>
    <property type="match status" value="1"/>
</dbReference>
<evidence type="ECO:0000256" key="2">
    <source>
        <dbReference type="ARBA" id="ARBA00022490"/>
    </source>
</evidence>
<proteinExistence type="predicted"/>
<dbReference type="GO" id="GO:0016259">
    <property type="term" value="P:selenocysteine metabolic process"/>
    <property type="evidence" value="ECO:0007669"/>
    <property type="project" value="TreeGrafter"/>
</dbReference>
<dbReference type="GO" id="GO:0005525">
    <property type="term" value="F:GTP binding"/>
    <property type="evidence" value="ECO:0007669"/>
    <property type="project" value="UniProtKB-KW"/>
</dbReference>
<dbReference type="GO" id="GO:0000049">
    <property type="term" value="F:tRNA binding"/>
    <property type="evidence" value="ECO:0007669"/>
    <property type="project" value="TreeGrafter"/>
</dbReference>
<evidence type="ECO:0000256" key="3">
    <source>
        <dbReference type="ARBA" id="ARBA00022741"/>
    </source>
</evidence>
<dbReference type="Pfam" id="PF25461">
    <property type="entry name" value="Beta-barrel_SelB"/>
    <property type="match status" value="1"/>
</dbReference>
<dbReference type="InterPro" id="IPR036390">
    <property type="entry name" value="WH_DNA-bd_sf"/>
</dbReference>
<dbReference type="Gene3D" id="2.40.30.10">
    <property type="entry name" value="Translation factors"/>
    <property type="match status" value="1"/>
</dbReference>
<dbReference type="InterPro" id="IPR036388">
    <property type="entry name" value="WH-like_DNA-bd_sf"/>
</dbReference>
<dbReference type="GO" id="GO:0001514">
    <property type="term" value="P:selenocysteine incorporation"/>
    <property type="evidence" value="ECO:0007669"/>
    <property type="project" value="InterPro"/>
</dbReference>
<dbReference type="GO" id="GO:0005829">
    <property type="term" value="C:cytosol"/>
    <property type="evidence" value="ECO:0007669"/>
    <property type="project" value="TreeGrafter"/>
</dbReference>
<dbReference type="Proteomes" id="UP000011863">
    <property type="component" value="Chromosome"/>
</dbReference>
<dbReference type="PANTHER" id="PTHR42854:SF3">
    <property type="entry name" value="EUKARYOTIC TRANSLATION INITIATION FACTOR 2 SUBUNIT 3-RELATED"/>
    <property type="match status" value="1"/>
</dbReference>
<evidence type="ECO:0000313" key="8">
    <source>
        <dbReference type="Proteomes" id="UP000011863"/>
    </source>
</evidence>
<comment type="subcellular location">
    <subcellularLocation>
        <location evidence="1">Cytoplasm</location>
    </subcellularLocation>
</comment>
<dbReference type="KEGG" id="aym:YM304_38210"/>
<sequence length="572" mass="61355">MTVIATAGHVDHGKSSLVLALTGTDPDRFDEEKRRGLTIDLGFAHTTLPSGTELSFIDVPGHVKFLRNMLAGVGGVHACVFVVAATEGWKPQSEEHLRILELLGIRHGIIALTKTDLVDDDILEIAQMDVSDRVDGTFLDGAPVIPVAATAGVGLDEMRAAIDDLVERSGGALDRGRPRLWIDRVFAAKGSGTVATGTLVGGALHADENVRIEPGQRTARIRSIQTAGRTVDQIGPGNRVAVNLSGVDHAELARGHAVVEPDRWHLTDRFDASLDVLASLDHEVSRRGAYVAYLGAGEHAVKMRVLGSEALLPGTSGAIRLFLPEALPLLPGDRFILRESGRDETVGGGEILDVDPVLRASRAAPDRTIERVVREREWVTVDQLELLTGERVEPTLGDWVTTPEALAATVESVMARVADAGPAGIDIAAFDERERAAIDTVDDIVVDAGLVLPADAVDPYEDHPFLAELRAGRFAPPSAADIDRNDLREMTRRGHVVQNDGIVFHAATIDEAAEVAADLLAEHADGFTVAQFRDATGASRKFALPLVAELDKRGVTRRRDDVRIAGPRLPSR</sequence>
<dbReference type="InterPro" id="IPR015191">
    <property type="entry name" value="SelB_WHD4"/>
</dbReference>
<accession>A0A6C7EGM9</accession>
<feature type="domain" description="Tr-type G" evidence="6">
    <location>
        <begin position="1"/>
        <end position="170"/>
    </location>
</feature>
<keyword evidence="2" id="KW-0963">Cytoplasm</keyword>
<keyword evidence="8" id="KW-1185">Reference proteome</keyword>
<dbReference type="GO" id="GO:0003746">
    <property type="term" value="F:translation elongation factor activity"/>
    <property type="evidence" value="ECO:0007669"/>
    <property type="project" value="UniProtKB-KW"/>
</dbReference>
<evidence type="ECO:0000259" key="6">
    <source>
        <dbReference type="PROSITE" id="PS51722"/>
    </source>
</evidence>
<dbReference type="Pfam" id="PF00009">
    <property type="entry name" value="GTP_EFTU"/>
    <property type="match status" value="1"/>
</dbReference>
<dbReference type="InterPro" id="IPR057335">
    <property type="entry name" value="Beta-barrel_SelB"/>
</dbReference>
<dbReference type="AlphaFoldDB" id="A0A6C7EGM9"/>
<dbReference type="InterPro" id="IPR027417">
    <property type="entry name" value="P-loop_NTPase"/>
</dbReference>
<dbReference type="SUPFAM" id="SSF52540">
    <property type="entry name" value="P-loop containing nucleoside triphosphate hydrolases"/>
    <property type="match status" value="1"/>
</dbReference>
<keyword evidence="4" id="KW-0648">Protein biosynthesis</keyword>
<organism evidence="7 8">
    <name type="scientific">Ilumatobacter coccineus (strain NBRC 103263 / KCTC 29153 / YM16-304)</name>
    <dbReference type="NCBI Taxonomy" id="1313172"/>
    <lineage>
        <taxon>Bacteria</taxon>
        <taxon>Bacillati</taxon>
        <taxon>Actinomycetota</taxon>
        <taxon>Acidimicrobiia</taxon>
        <taxon>Acidimicrobiales</taxon>
        <taxon>Ilumatobacteraceae</taxon>
        <taxon>Ilumatobacter</taxon>
    </lineage>
</organism>
<evidence type="ECO:0000256" key="4">
    <source>
        <dbReference type="ARBA" id="ARBA00022917"/>
    </source>
</evidence>
<dbReference type="InterPro" id="IPR000795">
    <property type="entry name" value="T_Tr_GTP-bd_dom"/>
</dbReference>
<dbReference type="InterPro" id="IPR050543">
    <property type="entry name" value="eIF2G"/>
</dbReference>
<gene>
    <name evidence="7" type="primary">selB</name>
    <name evidence="7" type="ORF">YM304_38210</name>
</gene>
<keyword evidence="7" id="KW-0251">Elongation factor</keyword>
<dbReference type="EMBL" id="AP012057">
    <property type="protein sequence ID" value="BAN04135.1"/>
    <property type="molecule type" value="Genomic_DNA"/>
</dbReference>
<dbReference type="InterPro" id="IPR009001">
    <property type="entry name" value="Transl_elong_EF1A/Init_IF2_C"/>
</dbReference>
<dbReference type="GO" id="GO:0003924">
    <property type="term" value="F:GTPase activity"/>
    <property type="evidence" value="ECO:0007669"/>
    <property type="project" value="InterPro"/>
</dbReference>
<evidence type="ECO:0000313" key="7">
    <source>
        <dbReference type="EMBL" id="BAN04135.1"/>
    </source>
</evidence>
<dbReference type="PROSITE" id="PS51722">
    <property type="entry name" value="G_TR_2"/>
    <property type="match status" value="1"/>
</dbReference>
<dbReference type="InterPro" id="IPR009000">
    <property type="entry name" value="Transl_B-barrel_sf"/>
</dbReference>
<dbReference type="RefSeq" id="WP_015443382.1">
    <property type="nucleotide sequence ID" value="NC_020520.1"/>
</dbReference>
<dbReference type="PANTHER" id="PTHR42854">
    <property type="entry name" value="EUKARYOTIC TRANSLATION INITIATION FACTOR 2 SUBUNIT 3 FAMILY MEMBER"/>
    <property type="match status" value="1"/>
</dbReference>
<dbReference type="SUPFAM" id="SSF46785">
    <property type="entry name" value="Winged helix' DNA-binding domain"/>
    <property type="match status" value="1"/>
</dbReference>
<keyword evidence="5" id="KW-0342">GTP-binding</keyword>
<dbReference type="InterPro" id="IPR004535">
    <property type="entry name" value="Transl_elong_SelB"/>
</dbReference>
<protein>
    <submittedName>
        <fullName evidence="7">Selenocysteine-specific elongation factor</fullName>
    </submittedName>
</protein>
<dbReference type="Gene3D" id="1.10.10.10">
    <property type="entry name" value="Winged helix-like DNA-binding domain superfamily/Winged helix DNA-binding domain"/>
    <property type="match status" value="1"/>
</dbReference>
<evidence type="ECO:0000256" key="5">
    <source>
        <dbReference type="ARBA" id="ARBA00023134"/>
    </source>
</evidence>
<dbReference type="SUPFAM" id="SSF50447">
    <property type="entry name" value="Translation proteins"/>
    <property type="match status" value="1"/>
</dbReference>
<dbReference type="GO" id="GO:0035368">
    <property type="term" value="F:selenocysteine insertion sequence binding"/>
    <property type="evidence" value="ECO:0007669"/>
    <property type="project" value="TreeGrafter"/>
</dbReference>
<reference evidence="7 8" key="1">
    <citation type="journal article" date="2013" name="Int. J. Syst. Evol. Microbiol.">
        <title>Ilumatobacter nonamiense sp. nov. and Ilumatobacter coccineum sp. nov., isolated from seashore sand.</title>
        <authorList>
            <person name="Matsumoto A."/>
            <person name="Kasai H."/>
            <person name="Matsuo Y."/>
            <person name="Shizuri Y."/>
            <person name="Ichikawa N."/>
            <person name="Fujita N."/>
            <person name="Omura S."/>
            <person name="Takahashi Y."/>
        </authorList>
    </citation>
    <scope>NUCLEOTIDE SEQUENCE [LARGE SCALE GENOMIC DNA]</scope>
    <source>
        <strain evidence="8">NBRC 103263 / KCTC 29153 / YM16-304</strain>
    </source>
</reference>
<dbReference type="NCBIfam" id="TIGR00475">
    <property type="entry name" value="selB"/>
    <property type="match status" value="1"/>
</dbReference>
<dbReference type="OrthoDB" id="9803139at2"/>
<dbReference type="CDD" id="cd04171">
    <property type="entry name" value="SelB"/>
    <property type="match status" value="1"/>
</dbReference>
<keyword evidence="3" id="KW-0547">Nucleotide-binding</keyword>
<name>A0A6C7EGM9_ILUCY</name>